<evidence type="ECO:0000313" key="5">
    <source>
        <dbReference type="Proteomes" id="UP000461730"/>
    </source>
</evidence>
<dbReference type="AlphaFoldDB" id="A0A7K1U548"/>
<feature type="repeat" description="ANK" evidence="3">
    <location>
        <begin position="180"/>
        <end position="212"/>
    </location>
</feature>
<evidence type="ECO:0000313" key="4">
    <source>
        <dbReference type="EMBL" id="MVT09105.1"/>
    </source>
</evidence>
<dbReference type="SUPFAM" id="SSF48403">
    <property type="entry name" value="Ankyrin repeat"/>
    <property type="match status" value="1"/>
</dbReference>
<comment type="caution">
    <text evidence="4">The sequence shown here is derived from an EMBL/GenBank/DDBJ whole genome shotgun (WGS) entry which is preliminary data.</text>
</comment>
<dbReference type="PROSITE" id="PS50088">
    <property type="entry name" value="ANK_REPEAT"/>
    <property type="match status" value="1"/>
</dbReference>
<dbReference type="GO" id="GO:0005737">
    <property type="term" value="C:cytoplasm"/>
    <property type="evidence" value="ECO:0007669"/>
    <property type="project" value="TreeGrafter"/>
</dbReference>
<name>A0A7K1U548_9BACT</name>
<keyword evidence="1" id="KW-0677">Repeat</keyword>
<accession>A0A7K1U548</accession>
<dbReference type="PANTHER" id="PTHR24189">
    <property type="entry name" value="MYOTROPHIN"/>
    <property type="match status" value="1"/>
</dbReference>
<reference evidence="4 5" key="1">
    <citation type="submission" date="2019-12" db="EMBL/GenBank/DDBJ databases">
        <title>Chitinophaga sp. strain ysch24 (GDMCC 1.1355), whole genome shotgun sequence.</title>
        <authorList>
            <person name="Zhang X."/>
        </authorList>
    </citation>
    <scope>NUCLEOTIDE SEQUENCE [LARGE SCALE GENOMIC DNA]</scope>
    <source>
        <strain evidence="5">ysch24</strain>
    </source>
</reference>
<organism evidence="4 5">
    <name type="scientific">Chitinophaga tropicalis</name>
    <dbReference type="NCBI Taxonomy" id="2683588"/>
    <lineage>
        <taxon>Bacteria</taxon>
        <taxon>Pseudomonadati</taxon>
        <taxon>Bacteroidota</taxon>
        <taxon>Chitinophagia</taxon>
        <taxon>Chitinophagales</taxon>
        <taxon>Chitinophagaceae</taxon>
        <taxon>Chitinophaga</taxon>
    </lineage>
</organism>
<keyword evidence="5" id="KW-1185">Reference proteome</keyword>
<dbReference type="PROSITE" id="PS50297">
    <property type="entry name" value="ANK_REP_REGION"/>
    <property type="match status" value="1"/>
</dbReference>
<keyword evidence="2 3" id="KW-0040">ANK repeat</keyword>
<evidence type="ECO:0000256" key="2">
    <source>
        <dbReference type="ARBA" id="ARBA00023043"/>
    </source>
</evidence>
<dbReference type="InterPro" id="IPR050745">
    <property type="entry name" value="Multifunctional_regulatory"/>
</dbReference>
<dbReference type="InterPro" id="IPR002110">
    <property type="entry name" value="Ankyrin_rpt"/>
</dbReference>
<protein>
    <recommendedName>
        <fullName evidence="6">Ankyrin repeat protein</fullName>
    </recommendedName>
</protein>
<dbReference type="EMBL" id="WRXN01000005">
    <property type="protein sequence ID" value="MVT09105.1"/>
    <property type="molecule type" value="Genomic_DNA"/>
</dbReference>
<dbReference type="SMART" id="SM00248">
    <property type="entry name" value="ANK"/>
    <property type="match status" value="6"/>
</dbReference>
<sequence length="393" mass="44403">MNALVNALKKNSLMEASALLQQGEKIPRNLPGYESRQIFENLLKAKAYGLILELADNGSVEMDLYEYEKLDGTIFETLFRQITSEDEQQQFLRDFISKLDNINDAVQNRTLLEVAFVSQAPIETIRALVDAGCNVQYKDNANAGYLYKIIQEFGIREEKGLEYFAFLLEQGLDVNEGNIVGDTPLHFAINKNKKQYIDFLLQNGADLNQPDRNGETPFYAALVHQVCDTDTYRRLAAFTPPDFNIVNKNGETLLLGAVRMRRRGTEIEAALLKALVNDGADVYQTSPHYGREKSALDWLCEQPAEMLEAVLQTGVVDVNRKDDAGNTLLHKVCAYNVNYEQEAARQLYRKVKLLIENDADPNATNDQDQTPMMLAVQDNLKSKTVELLLKHKV</sequence>
<dbReference type="PANTHER" id="PTHR24189:SF50">
    <property type="entry name" value="ANKYRIN REPEAT AND SOCS BOX PROTEIN 2"/>
    <property type="match status" value="1"/>
</dbReference>
<dbReference type="InterPro" id="IPR036770">
    <property type="entry name" value="Ankyrin_rpt-contain_sf"/>
</dbReference>
<dbReference type="RefSeq" id="WP_157306535.1">
    <property type="nucleotide sequence ID" value="NZ_WRXN01000005.1"/>
</dbReference>
<evidence type="ECO:0008006" key="6">
    <source>
        <dbReference type="Google" id="ProtNLM"/>
    </source>
</evidence>
<proteinExistence type="predicted"/>
<gene>
    <name evidence="4" type="ORF">GO493_12605</name>
</gene>
<dbReference type="Gene3D" id="1.25.40.20">
    <property type="entry name" value="Ankyrin repeat-containing domain"/>
    <property type="match status" value="2"/>
</dbReference>
<evidence type="ECO:0000256" key="1">
    <source>
        <dbReference type="ARBA" id="ARBA00022737"/>
    </source>
</evidence>
<evidence type="ECO:0000256" key="3">
    <source>
        <dbReference type="PROSITE-ProRule" id="PRU00023"/>
    </source>
</evidence>
<dbReference type="Proteomes" id="UP000461730">
    <property type="component" value="Unassembled WGS sequence"/>
</dbReference>
<dbReference type="Pfam" id="PF12796">
    <property type="entry name" value="Ank_2"/>
    <property type="match status" value="1"/>
</dbReference>